<evidence type="ECO:0000313" key="2">
    <source>
        <dbReference type="EMBL" id="PWJ20636.1"/>
    </source>
</evidence>
<dbReference type="Proteomes" id="UP000245845">
    <property type="component" value="Unassembled WGS sequence"/>
</dbReference>
<feature type="signal peptide" evidence="1">
    <location>
        <begin position="1"/>
        <end position="20"/>
    </location>
</feature>
<evidence type="ECO:0008006" key="4">
    <source>
        <dbReference type="Google" id="ProtNLM"/>
    </source>
</evidence>
<dbReference type="EMBL" id="QGDL01000022">
    <property type="protein sequence ID" value="PWJ20636.1"/>
    <property type="molecule type" value="Genomic_DNA"/>
</dbReference>
<evidence type="ECO:0000256" key="1">
    <source>
        <dbReference type="SAM" id="SignalP"/>
    </source>
</evidence>
<dbReference type="RefSeq" id="WP_109733800.1">
    <property type="nucleotide sequence ID" value="NZ_BAAACK010000012.1"/>
</dbReference>
<keyword evidence="3" id="KW-1185">Reference proteome</keyword>
<feature type="chain" id="PRO_5043162216" description="DUF5105 domain-containing protein" evidence="1">
    <location>
        <begin position="21"/>
        <end position="367"/>
    </location>
</feature>
<sequence>MKKKLISGFLAVVMVTGAFLSGCSTAPKRDPEEGVKKAVLDSLKREPVDFSELLEKGIKETEDMCDFTLTFPEELKSPYLDFLAEAYSEVEFQVTSIDEKDGSYTARVSYEPIDLEASLEEVNAAYVEAMSDTDLTQSVSALLEEDKKALKDHIINLDGRVLDFTVVEKDGSYNVSEEEIKKALSRAVDGYMKPYEDVCSVLDLRDFFQAYLDASLKGEFTQFMKHSGKTQEEAQAWYESGGAFDPPDDLSQPYRERCSAAVKNIVKQCSYSVGIPKQNGIMDFTVEVVITPNNSLTAAWNEFQNGTYYDIDSASAAFVGILEKYAAAPAFGEETIFKAEVNASSFTSVDESSDVYRLVNAICPVPD</sequence>
<accession>A0A2Y9BM13</accession>
<proteinExistence type="predicted"/>
<gene>
    <name evidence="2" type="ORF">A8806_12221</name>
</gene>
<dbReference type="OrthoDB" id="2037290at2"/>
<evidence type="ECO:0000313" key="3">
    <source>
        <dbReference type="Proteomes" id="UP000245845"/>
    </source>
</evidence>
<organism evidence="2 3">
    <name type="scientific">Faecalicatena orotica</name>
    <dbReference type="NCBI Taxonomy" id="1544"/>
    <lineage>
        <taxon>Bacteria</taxon>
        <taxon>Bacillati</taxon>
        <taxon>Bacillota</taxon>
        <taxon>Clostridia</taxon>
        <taxon>Lachnospirales</taxon>
        <taxon>Lachnospiraceae</taxon>
        <taxon>Faecalicatena</taxon>
    </lineage>
</organism>
<dbReference type="AlphaFoldDB" id="A0A2Y9BM13"/>
<name>A0A2Y9BM13_9FIRM</name>
<keyword evidence="1" id="KW-0732">Signal</keyword>
<dbReference type="PROSITE" id="PS51257">
    <property type="entry name" value="PROKAR_LIPOPROTEIN"/>
    <property type="match status" value="1"/>
</dbReference>
<reference evidence="2 3" key="1">
    <citation type="submission" date="2018-05" db="EMBL/GenBank/DDBJ databases">
        <title>The Hungate 1000. A catalogue of reference genomes from the rumen microbiome.</title>
        <authorList>
            <person name="Kelly W."/>
        </authorList>
    </citation>
    <scope>NUCLEOTIDE SEQUENCE [LARGE SCALE GENOMIC DNA]</scope>
    <source>
        <strain evidence="2 3">NLAE-zl-C242</strain>
    </source>
</reference>
<protein>
    <recommendedName>
        <fullName evidence="4">DUF5105 domain-containing protein</fullName>
    </recommendedName>
</protein>
<comment type="caution">
    <text evidence="2">The sequence shown here is derived from an EMBL/GenBank/DDBJ whole genome shotgun (WGS) entry which is preliminary data.</text>
</comment>